<dbReference type="SUPFAM" id="SSF53335">
    <property type="entry name" value="S-adenosyl-L-methionine-dependent methyltransferases"/>
    <property type="match status" value="1"/>
</dbReference>
<dbReference type="AlphaFoldDB" id="A0A849L2H3"/>
<dbReference type="GO" id="GO:0008757">
    <property type="term" value="F:S-adenosylmethionine-dependent methyltransferase activity"/>
    <property type="evidence" value="ECO:0007669"/>
    <property type="project" value="InterPro"/>
</dbReference>
<dbReference type="InterPro" id="IPR013216">
    <property type="entry name" value="Methyltransf_11"/>
</dbReference>
<dbReference type="EMBL" id="JABFBC010000001">
    <property type="protein sequence ID" value="NNU80440.1"/>
    <property type="molecule type" value="Genomic_DNA"/>
</dbReference>
<dbReference type="CDD" id="cd02440">
    <property type="entry name" value="AdoMet_MTases"/>
    <property type="match status" value="1"/>
</dbReference>
<name>A0A849L2H3_9RHOB</name>
<dbReference type="InterPro" id="IPR052356">
    <property type="entry name" value="Thiol_S-MT"/>
</dbReference>
<gene>
    <name evidence="2" type="ORF">HMH01_08300</name>
</gene>
<reference evidence="2 3" key="1">
    <citation type="submission" date="2020-05" db="EMBL/GenBank/DDBJ databases">
        <title>Gimesia benthica sp. nov., a novel planctomycete isolated from a deep-sea water sample of the Northwest Indian Ocean.</title>
        <authorList>
            <person name="Wang J."/>
            <person name="Ruan C."/>
            <person name="Song L."/>
            <person name="Zhu Y."/>
            <person name="Li A."/>
            <person name="Zheng X."/>
            <person name="Wang L."/>
            <person name="Lu Z."/>
            <person name="Huang Y."/>
            <person name="Du W."/>
            <person name="Zhou Y."/>
            <person name="Huang L."/>
            <person name="Dai X."/>
        </authorList>
    </citation>
    <scope>NUCLEOTIDE SEQUENCE [LARGE SCALE GENOMIC DNA]</scope>
    <source>
        <strain evidence="2 3">YYQ-30</strain>
    </source>
</reference>
<dbReference type="PANTHER" id="PTHR45036:SF1">
    <property type="entry name" value="METHYLTRANSFERASE LIKE 7A"/>
    <property type="match status" value="1"/>
</dbReference>
<proteinExistence type="predicted"/>
<accession>A0A849L2H3</accession>
<evidence type="ECO:0000313" key="2">
    <source>
        <dbReference type="EMBL" id="NNU80440.1"/>
    </source>
</evidence>
<keyword evidence="2" id="KW-0808">Transferase</keyword>
<dbReference type="Gene3D" id="3.40.50.150">
    <property type="entry name" value="Vaccinia Virus protein VP39"/>
    <property type="match status" value="1"/>
</dbReference>
<dbReference type="GO" id="GO:0032259">
    <property type="term" value="P:methylation"/>
    <property type="evidence" value="ECO:0007669"/>
    <property type="project" value="UniProtKB-KW"/>
</dbReference>
<protein>
    <submittedName>
        <fullName evidence="2">Class I SAM-dependent methyltransferase</fullName>
    </submittedName>
</protein>
<evidence type="ECO:0000313" key="3">
    <source>
        <dbReference type="Proteomes" id="UP000572377"/>
    </source>
</evidence>
<keyword evidence="3" id="KW-1185">Reference proteome</keyword>
<evidence type="ECO:0000259" key="1">
    <source>
        <dbReference type="Pfam" id="PF08241"/>
    </source>
</evidence>
<dbReference type="Pfam" id="PF08241">
    <property type="entry name" value="Methyltransf_11"/>
    <property type="match status" value="1"/>
</dbReference>
<dbReference type="PANTHER" id="PTHR45036">
    <property type="entry name" value="METHYLTRANSFERASE LIKE 7B"/>
    <property type="match status" value="1"/>
</dbReference>
<keyword evidence="2" id="KW-0489">Methyltransferase</keyword>
<dbReference type="InterPro" id="IPR029063">
    <property type="entry name" value="SAM-dependent_MTases_sf"/>
</dbReference>
<dbReference type="RefSeq" id="WP_171324207.1">
    <property type="nucleotide sequence ID" value="NZ_JABFBC010000001.1"/>
</dbReference>
<feature type="domain" description="Methyltransferase type 11" evidence="1">
    <location>
        <begin position="43"/>
        <end position="139"/>
    </location>
</feature>
<sequence>MCVTCLQGIRQRLPACVVDAGCGSADFDKMRRAILPRATGVVVEIGFGSGHSLPHYDPARVARILAIEPDAGMRRRAGRALRSARVPVKVIDATGETLPLPSASADTFVMGYVLCTVPDPAACLWQAARILKPGGRLLFCEHGIADPGMRRWVQRGIDGPWGQLAGGCTLLRDPLAHLRAAGFRCRDLRRSRFTGVLGLLGSHVGGWAVPAAPAGGA</sequence>
<comment type="caution">
    <text evidence="2">The sequence shown here is derived from an EMBL/GenBank/DDBJ whole genome shotgun (WGS) entry which is preliminary data.</text>
</comment>
<organism evidence="2 3">
    <name type="scientific">Halovulum dunhuangense</name>
    <dbReference type="NCBI Taxonomy" id="1505036"/>
    <lineage>
        <taxon>Bacteria</taxon>
        <taxon>Pseudomonadati</taxon>
        <taxon>Pseudomonadota</taxon>
        <taxon>Alphaproteobacteria</taxon>
        <taxon>Rhodobacterales</taxon>
        <taxon>Paracoccaceae</taxon>
        <taxon>Halovulum</taxon>
    </lineage>
</organism>
<dbReference type="Proteomes" id="UP000572377">
    <property type="component" value="Unassembled WGS sequence"/>
</dbReference>